<evidence type="ECO:0000256" key="1">
    <source>
        <dbReference type="ARBA" id="ARBA00004613"/>
    </source>
</evidence>
<feature type="chain" id="PRO_5047084369" description="Secretion system C-terminal sorting domain-containing protein" evidence="8">
    <location>
        <begin position="20"/>
        <end position="512"/>
    </location>
</feature>
<accession>A0ABP7UVA2</accession>
<reference evidence="11" key="1">
    <citation type="journal article" date="2019" name="Int. J. Syst. Evol. Microbiol.">
        <title>The Global Catalogue of Microorganisms (GCM) 10K type strain sequencing project: providing services to taxonomists for standard genome sequencing and annotation.</title>
        <authorList>
            <consortium name="The Broad Institute Genomics Platform"/>
            <consortium name="The Broad Institute Genome Sequencing Center for Infectious Disease"/>
            <person name="Wu L."/>
            <person name="Ma J."/>
        </authorList>
    </citation>
    <scope>NUCLEOTIDE SEQUENCE [LARGE SCALE GENOMIC DNA]</scope>
    <source>
        <strain evidence="11">JCM 17225</strain>
    </source>
</reference>
<dbReference type="NCBIfam" id="TIGR04183">
    <property type="entry name" value="Por_Secre_tail"/>
    <property type="match status" value="1"/>
</dbReference>
<evidence type="ECO:0000256" key="6">
    <source>
        <dbReference type="ARBA" id="ARBA00023277"/>
    </source>
</evidence>
<evidence type="ECO:0000256" key="3">
    <source>
        <dbReference type="ARBA" id="ARBA00022651"/>
    </source>
</evidence>
<dbReference type="RefSeq" id="WP_345059265.1">
    <property type="nucleotide sequence ID" value="NZ_BAABDK010000034.1"/>
</dbReference>
<protein>
    <recommendedName>
        <fullName evidence="9">Secretion system C-terminal sorting domain-containing protein</fullName>
    </recommendedName>
</protein>
<keyword evidence="4 8" id="KW-0732">Signal</keyword>
<sequence length="512" mass="54210">MSKVILLIAMLCCGTLVQAQQYSFPYDGTTRSYLVHLPSGYTAARAYPLVLNFHGLTSTGAQQQYSSGMDAVSDANGFIVVYPNGLNNSWNAGINNANVDDIGFVNRLLDVLAGQYSVDAQRVYATGFSMGGYFSYRLACQLSNRIAAVAPVSGLQLGSCAPVRSVPVLHIHGTSDPIVSYSQVAGSLNYWRNRNGCTAAAQTTSLPNGVDLTVYGGCTQGAEVRHYRINGGGHSWPRTSLNGSQVIWTFFNRFTLNVQPSNPAPVVSITAPASNAAFSAPASISITANATDANGTVARVEFFQGSTKLGEDLTSPYAFTWTAVGAGTYSLTARATDNEGAVTNSAAVAVTVTGTGGDICAGVPAYSSTANNYVVGSKVTGSNQLYECRSAGRCNGWAYYYAPGTGIYWRYAWTLQGTCSSSRAATVDEDVVSVYPNPAVNQLEIDFNAPTAAQVKVSLTSMLAKDAVNSNFSAHAGENKLLLDVSKLPAGLHILTVVYDNEIIVKRIHITR</sequence>
<organism evidence="10 11">
    <name type="scientific">Hymenobacter glaciei</name>
    <dbReference type="NCBI Taxonomy" id="877209"/>
    <lineage>
        <taxon>Bacteria</taxon>
        <taxon>Pseudomonadati</taxon>
        <taxon>Bacteroidota</taxon>
        <taxon>Cytophagia</taxon>
        <taxon>Cytophagales</taxon>
        <taxon>Hymenobacteraceae</taxon>
        <taxon>Hymenobacter</taxon>
    </lineage>
</organism>
<dbReference type="InterPro" id="IPR029058">
    <property type="entry name" value="AB_hydrolase_fold"/>
</dbReference>
<dbReference type="Proteomes" id="UP001501469">
    <property type="component" value="Unassembled WGS sequence"/>
</dbReference>
<evidence type="ECO:0000313" key="11">
    <source>
        <dbReference type="Proteomes" id="UP001501469"/>
    </source>
</evidence>
<evidence type="ECO:0000256" key="7">
    <source>
        <dbReference type="ARBA" id="ARBA00023326"/>
    </source>
</evidence>
<dbReference type="Gene3D" id="3.40.50.1820">
    <property type="entry name" value="alpha/beta hydrolase"/>
    <property type="match status" value="1"/>
</dbReference>
<dbReference type="Pfam" id="PF00756">
    <property type="entry name" value="Esterase"/>
    <property type="match status" value="1"/>
</dbReference>
<comment type="caution">
    <text evidence="10">The sequence shown here is derived from an EMBL/GenBank/DDBJ whole genome shotgun (WGS) entry which is preliminary data.</text>
</comment>
<keyword evidence="5" id="KW-0378">Hydrolase</keyword>
<dbReference type="SUPFAM" id="SSF53474">
    <property type="entry name" value="alpha/beta-Hydrolases"/>
    <property type="match status" value="1"/>
</dbReference>
<dbReference type="PANTHER" id="PTHR38050:SF2">
    <property type="entry name" value="FERULOYL ESTERASE C-RELATED"/>
    <property type="match status" value="1"/>
</dbReference>
<dbReference type="Pfam" id="PF18962">
    <property type="entry name" value="Por_Secre_tail"/>
    <property type="match status" value="1"/>
</dbReference>
<keyword evidence="3" id="KW-0858">Xylan degradation</keyword>
<keyword evidence="6" id="KW-0119">Carbohydrate metabolism</keyword>
<dbReference type="EMBL" id="BAABDK010000034">
    <property type="protein sequence ID" value="GAA4053582.1"/>
    <property type="molecule type" value="Genomic_DNA"/>
</dbReference>
<keyword evidence="7" id="KW-0624">Polysaccharide degradation</keyword>
<dbReference type="SUPFAM" id="SSF49299">
    <property type="entry name" value="PKD domain"/>
    <property type="match status" value="1"/>
</dbReference>
<dbReference type="InterPro" id="IPR026444">
    <property type="entry name" value="Secre_tail"/>
</dbReference>
<evidence type="ECO:0000256" key="8">
    <source>
        <dbReference type="SAM" id="SignalP"/>
    </source>
</evidence>
<comment type="subcellular location">
    <subcellularLocation>
        <location evidence="1">Secreted</location>
    </subcellularLocation>
</comment>
<feature type="signal peptide" evidence="8">
    <location>
        <begin position="1"/>
        <end position="19"/>
    </location>
</feature>
<keyword evidence="11" id="KW-1185">Reference proteome</keyword>
<dbReference type="InterPro" id="IPR000801">
    <property type="entry name" value="Esterase-like"/>
</dbReference>
<dbReference type="Pfam" id="PF17957">
    <property type="entry name" value="Big_7"/>
    <property type="match status" value="1"/>
</dbReference>
<evidence type="ECO:0000313" key="10">
    <source>
        <dbReference type="EMBL" id="GAA4053582.1"/>
    </source>
</evidence>
<gene>
    <name evidence="10" type="ORF">GCM10022409_45640</name>
</gene>
<dbReference type="PANTHER" id="PTHR38050">
    <property type="match status" value="1"/>
</dbReference>
<dbReference type="Gene3D" id="2.60.40.10">
    <property type="entry name" value="Immunoglobulins"/>
    <property type="match status" value="1"/>
</dbReference>
<name>A0ABP7UVA2_9BACT</name>
<evidence type="ECO:0000256" key="2">
    <source>
        <dbReference type="ARBA" id="ARBA00022525"/>
    </source>
</evidence>
<proteinExistence type="predicted"/>
<dbReference type="InterPro" id="IPR043595">
    <property type="entry name" value="FaeB/C/D"/>
</dbReference>
<feature type="domain" description="Secretion system C-terminal sorting" evidence="9">
    <location>
        <begin position="434"/>
        <end position="510"/>
    </location>
</feature>
<dbReference type="InterPro" id="IPR013783">
    <property type="entry name" value="Ig-like_fold"/>
</dbReference>
<evidence type="ECO:0000256" key="5">
    <source>
        <dbReference type="ARBA" id="ARBA00022801"/>
    </source>
</evidence>
<keyword evidence="2" id="KW-0964">Secreted</keyword>
<dbReference type="InterPro" id="IPR035986">
    <property type="entry name" value="PKD_dom_sf"/>
</dbReference>
<evidence type="ECO:0000256" key="4">
    <source>
        <dbReference type="ARBA" id="ARBA00022729"/>
    </source>
</evidence>
<evidence type="ECO:0000259" key="9">
    <source>
        <dbReference type="Pfam" id="PF18962"/>
    </source>
</evidence>